<proteinExistence type="predicted"/>
<dbReference type="RefSeq" id="WP_169161276.1">
    <property type="nucleotide sequence ID" value="NZ_JABBFW010000010.1"/>
</dbReference>
<gene>
    <name evidence="1" type="ORF">HHL10_15395</name>
</gene>
<sequence>MSKVGTLGRSKAAKFWAAVQGRAAELLAIAQSLDSEQTRERATQQLYDIAPQLGKAAQPFNRFLGVEFNPVSPPEGSRLEIIITCDGNGAGMQAVQDLVALAPALPKGLSVRAFRPPLPQEVIEASEVEIGGKKVRLADLRYVATPSATQAGRFDLQAYVPWQAVTPQDINAPGSVVAMLALGHGIGEERLLTRVGELRIELTFQPATQGLRSWELCPVLDQRQPA</sequence>
<accession>A0A848FBS6</accession>
<reference evidence="1 2" key="1">
    <citation type="submission" date="2020-04" db="EMBL/GenBank/DDBJ databases">
        <title>Azohydromonas sp. isolated from soil.</title>
        <authorList>
            <person name="Dahal R.H."/>
        </authorList>
    </citation>
    <scope>NUCLEOTIDE SEQUENCE [LARGE SCALE GENOMIC DNA]</scope>
    <source>
        <strain evidence="1 2">G-1-1-14</strain>
    </source>
</reference>
<comment type="caution">
    <text evidence="1">The sequence shown here is derived from an EMBL/GenBank/DDBJ whole genome shotgun (WGS) entry which is preliminary data.</text>
</comment>
<name>A0A848FBS6_9BURK</name>
<evidence type="ECO:0000313" key="1">
    <source>
        <dbReference type="EMBL" id="NML16366.1"/>
    </source>
</evidence>
<protein>
    <submittedName>
        <fullName evidence="1">Uncharacterized protein</fullName>
    </submittedName>
</protein>
<organism evidence="1 2">
    <name type="scientific">Azohydromonas caseinilytica</name>
    <dbReference type="NCBI Taxonomy" id="2728836"/>
    <lineage>
        <taxon>Bacteria</taxon>
        <taxon>Pseudomonadati</taxon>
        <taxon>Pseudomonadota</taxon>
        <taxon>Betaproteobacteria</taxon>
        <taxon>Burkholderiales</taxon>
        <taxon>Sphaerotilaceae</taxon>
        <taxon>Azohydromonas</taxon>
    </lineage>
</organism>
<dbReference type="Proteomes" id="UP000574067">
    <property type="component" value="Unassembled WGS sequence"/>
</dbReference>
<evidence type="ECO:0000313" key="2">
    <source>
        <dbReference type="Proteomes" id="UP000574067"/>
    </source>
</evidence>
<keyword evidence="2" id="KW-1185">Reference proteome</keyword>
<dbReference type="AlphaFoldDB" id="A0A848FBS6"/>
<dbReference type="EMBL" id="JABBFW010000010">
    <property type="protein sequence ID" value="NML16366.1"/>
    <property type="molecule type" value="Genomic_DNA"/>
</dbReference>